<name>A0A1H3DTT1_9FLAO</name>
<gene>
    <name evidence="2" type="ORF">SAMN05444411_10847</name>
</gene>
<dbReference type="AlphaFoldDB" id="A0A1H3DTT1"/>
<keyword evidence="1" id="KW-0732">Signal</keyword>
<protein>
    <recommendedName>
        <fullName evidence="4">Outer membrane protein beta-barrel domain-containing protein</fullName>
    </recommendedName>
</protein>
<reference evidence="2 3" key="1">
    <citation type="submission" date="2016-10" db="EMBL/GenBank/DDBJ databases">
        <authorList>
            <person name="de Groot N.N."/>
        </authorList>
    </citation>
    <scope>NUCLEOTIDE SEQUENCE [LARGE SCALE GENOMIC DNA]</scope>
    <source>
        <strain evidence="2 3">DSM 24956</strain>
    </source>
</reference>
<dbReference type="STRING" id="762486.SAMN05444411_10847"/>
<sequence length="173" mass="19275">MKKIVLVSILLCCSFLSFSQRQINYNVSLSATLMLNKDFGDYEDETLFVPNALMVRNGVDVKLNNRLSAGLNIGLDWHPEISILAVPYFADAKFNIAKNDDDRFYAVAGYGKLLKLGNGFERGNYHKFGLGVEVSSSDKIGFQIGLDFHQKTIANYKNGKLNSLSFGLGVFFL</sequence>
<evidence type="ECO:0000256" key="1">
    <source>
        <dbReference type="SAM" id="SignalP"/>
    </source>
</evidence>
<accession>A0A1H3DTT1</accession>
<proteinExistence type="predicted"/>
<evidence type="ECO:0008006" key="4">
    <source>
        <dbReference type="Google" id="ProtNLM"/>
    </source>
</evidence>
<evidence type="ECO:0000313" key="2">
    <source>
        <dbReference type="EMBL" id="SDX69084.1"/>
    </source>
</evidence>
<dbReference type="EMBL" id="FNNJ01000008">
    <property type="protein sequence ID" value="SDX69084.1"/>
    <property type="molecule type" value="Genomic_DNA"/>
</dbReference>
<feature type="chain" id="PRO_5011507526" description="Outer membrane protein beta-barrel domain-containing protein" evidence="1">
    <location>
        <begin position="20"/>
        <end position="173"/>
    </location>
</feature>
<organism evidence="2 3">
    <name type="scientific">Lutibacter oricola</name>
    <dbReference type="NCBI Taxonomy" id="762486"/>
    <lineage>
        <taxon>Bacteria</taxon>
        <taxon>Pseudomonadati</taxon>
        <taxon>Bacteroidota</taxon>
        <taxon>Flavobacteriia</taxon>
        <taxon>Flavobacteriales</taxon>
        <taxon>Flavobacteriaceae</taxon>
        <taxon>Lutibacter</taxon>
    </lineage>
</organism>
<feature type="signal peptide" evidence="1">
    <location>
        <begin position="1"/>
        <end position="19"/>
    </location>
</feature>
<keyword evidence="3" id="KW-1185">Reference proteome</keyword>
<dbReference type="Proteomes" id="UP000199595">
    <property type="component" value="Unassembled WGS sequence"/>
</dbReference>
<evidence type="ECO:0000313" key="3">
    <source>
        <dbReference type="Proteomes" id="UP000199595"/>
    </source>
</evidence>